<evidence type="ECO:0000256" key="1">
    <source>
        <dbReference type="ARBA" id="ARBA00010641"/>
    </source>
</evidence>
<evidence type="ECO:0000256" key="2">
    <source>
        <dbReference type="ARBA" id="ARBA00023015"/>
    </source>
</evidence>
<evidence type="ECO:0000256" key="3">
    <source>
        <dbReference type="ARBA" id="ARBA00023082"/>
    </source>
</evidence>
<keyword evidence="3" id="KW-0731">Sigma factor</keyword>
<reference evidence="7" key="1">
    <citation type="journal article" date="2019" name="Int. J. Syst. Evol. Microbiol.">
        <title>The Global Catalogue of Microorganisms (GCM) 10K type strain sequencing project: providing services to taxonomists for standard genome sequencing and annotation.</title>
        <authorList>
            <consortium name="The Broad Institute Genomics Platform"/>
            <consortium name="The Broad Institute Genome Sequencing Center for Infectious Disease"/>
            <person name="Wu L."/>
            <person name="Ma J."/>
        </authorList>
    </citation>
    <scope>NUCLEOTIDE SEQUENCE [LARGE SCALE GENOMIC DNA]</scope>
    <source>
        <strain evidence="7">CCM 8691</strain>
    </source>
</reference>
<dbReference type="InterPro" id="IPR013325">
    <property type="entry name" value="RNA_pol_sigma_r2"/>
</dbReference>
<evidence type="ECO:0000313" key="7">
    <source>
        <dbReference type="Proteomes" id="UP001595789"/>
    </source>
</evidence>
<gene>
    <name evidence="6" type="ORF">ACFOWA_01380</name>
</gene>
<dbReference type="InterPro" id="IPR014327">
    <property type="entry name" value="RNA_pol_sigma70_bacteroid"/>
</dbReference>
<dbReference type="Gene3D" id="1.10.1740.10">
    <property type="match status" value="1"/>
</dbReference>
<dbReference type="NCBIfam" id="TIGR02937">
    <property type="entry name" value="sigma70-ECF"/>
    <property type="match status" value="1"/>
</dbReference>
<dbReference type="RefSeq" id="WP_378981079.1">
    <property type="nucleotide sequence ID" value="NZ_JBHSBW010000003.1"/>
</dbReference>
<dbReference type="Proteomes" id="UP001595789">
    <property type="component" value="Unassembled WGS sequence"/>
</dbReference>
<dbReference type="Gene3D" id="1.10.10.10">
    <property type="entry name" value="Winged helix-like DNA-binding domain superfamily/Winged helix DNA-binding domain"/>
    <property type="match status" value="1"/>
</dbReference>
<evidence type="ECO:0000256" key="4">
    <source>
        <dbReference type="ARBA" id="ARBA00023163"/>
    </source>
</evidence>
<feature type="domain" description="RNA polymerase sigma factor 70 region 4 type 2" evidence="5">
    <location>
        <begin position="126"/>
        <end position="176"/>
    </location>
</feature>
<dbReference type="InterPro" id="IPR036388">
    <property type="entry name" value="WH-like_DNA-bd_sf"/>
</dbReference>
<comment type="caution">
    <text evidence="6">The sequence shown here is derived from an EMBL/GenBank/DDBJ whole genome shotgun (WGS) entry which is preliminary data.</text>
</comment>
<dbReference type="NCBIfam" id="TIGR02985">
    <property type="entry name" value="Sig70_bacteroi1"/>
    <property type="match status" value="1"/>
</dbReference>
<dbReference type="PANTHER" id="PTHR43133:SF46">
    <property type="entry name" value="RNA POLYMERASE SIGMA-70 FACTOR ECF SUBFAMILY"/>
    <property type="match status" value="1"/>
</dbReference>
<dbReference type="PANTHER" id="PTHR43133">
    <property type="entry name" value="RNA POLYMERASE ECF-TYPE SIGMA FACTO"/>
    <property type="match status" value="1"/>
</dbReference>
<dbReference type="EMBL" id="JBHSBW010000003">
    <property type="protein sequence ID" value="MFC4209811.1"/>
    <property type="molecule type" value="Genomic_DNA"/>
</dbReference>
<keyword evidence="4" id="KW-0804">Transcription</keyword>
<dbReference type="SUPFAM" id="SSF88659">
    <property type="entry name" value="Sigma3 and sigma4 domains of RNA polymerase sigma factors"/>
    <property type="match status" value="1"/>
</dbReference>
<keyword evidence="7" id="KW-1185">Reference proteome</keyword>
<evidence type="ECO:0000259" key="5">
    <source>
        <dbReference type="Pfam" id="PF08281"/>
    </source>
</evidence>
<organism evidence="6 7">
    <name type="scientific">Pedobacter lithocola</name>
    <dbReference type="NCBI Taxonomy" id="1908239"/>
    <lineage>
        <taxon>Bacteria</taxon>
        <taxon>Pseudomonadati</taxon>
        <taxon>Bacteroidota</taxon>
        <taxon>Sphingobacteriia</taxon>
        <taxon>Sphingobacteriales</taxon>
        <taxon>Sphingobacteriaceae</taxon>
        <taxon>Pedobacter</taxon>
    </lineage>
</organism>
<keyword evidence="2" id="KW-0805">Transcription regulation</keyword>
<dbReference type="InterPro" id="IPR013249">
    <property type="entry name" value="RNA_pol_sigma70_r4_t2"/>
</dbReference>
<sequence>MPVYDTYEEGKLIALLRSGDESAFNQIYKRYWKKIFVLATNALGSVEEGEECVQDIFCSIWLRRESLFLKYSLYTYLAVAVKYRVINILDKRYRKRQKMEGILMHHLPGFSASADIAILEKELMAKLEASVARLPEKCRIVYRMSREEGKTHRQIAQELTISEKTVNNHLTKAIKDISGNLGGGLHFIIIAGVLRDII</sequence>
<proteinExistence type="inferred from homology"/>
<accession>A0ABV8P5Z4</accession>
<name>A0ABV8P5Z4_9SPHI</name>
<evidence type="ECO:0000313" key="6">
    <source>
        <dbReference type="EMBL" id="MFC4209811.1"/>
    </source>
</evidence>
<dbReference type="InterPro" id="IPR014284">
    <property type="entry name" value="RNA_pol_sigma-70_dom"/>
</dbReference>
<dbReference type="InterPro" id="IPR013324">
    <property type="entry name" value="RNA_pol_sigma_r3/r4-like"/>
</dbReference>
<dbReference type="SUPFAM" id="SSF88946">
    <property type="entry name" value="Sigma2 domain of RNA polymerase sigma factors"/>
    <property type="match status" value="1"/>
</dbReference>
<comment type="similarity">
    <text evidence="1">Belongs to the sigma-70 factor family. ECF subfamily.</text>
</comment>
<dbReference type="Pfam" id="PF08281">
    <property type="entry name" value="Sigma70_r4_2"/>
    <property type="match status" value="1"/>
</dbReference>
<protein>
    <submittedName>
        <fullName evidence="6">RNA polymerase sigma-70 factor</fullName>
    </submittedName>
</protein>
<dbReference type="InterPro" id="IPR039425">
    <property type="entry name" value="RNA_pol_sigma-70-like"/>
</dbReference>